<dbReference type="NCBIfam" id="TIGR01446">
    <property type="entry name" value="DnaD_dom"/>
    <property type="match status" value="1"/>
</dbReference>
<dbReference type="Proteomes" id="UP000028123">
    <property type="component" value="Unassembled WGS sequence"/>
</dbReference>
<dbReference type="Gene3D" id="1.10.10.10">
    <property type="entry name" value="Winged helix-like DNA-binding domain superfamily/Winged helix DNA-binding domain"/>
    <property type="match status" value="1"/>
</dbReference>
<dbReference type="InterPro" id="IPR036388">
    <property type="entry name" value="WH-like_DNA-bd_sf"/>
</dbReference>
<feature type="domain" description="DnaB/C C-terminal" evidence="2">
    <location>
        <begin position="147"/>
        <end position="219"/>
    </location>
</feature>
<dbReference type="Gene3D" id="1.10.10.630">
    <property type="entry name" value="DnaD domain-like"/>
    <property type="match status" value="1"/>
</dbReference>
<reference evidence="4 5" key="1">
    <citation type="submission" date="2014-06" db="EMBL/GenBank/DDBJ databases">
        <title>Draft genome sequence of Paenibacillus sp. MSt1.</title>
        <authorList>
            <person name="Aw Y.K."/>
            <person name="Ong K.S."/>
            <person name="Gan H.M."/>
            <person name="Lee S.M."/>
        </authorList>
    </citation>
    <scope>NUCLEOTIDE SEQUENCE [LARGE SCALE GENOMIC DNA]</scope>
    <source>
        <strain evidence="4 5">MSt1</strain>
    </source>
</reference>
<dbReference type="RefSeq" id="WP_036677462.1">
    <property type="nucleotide sequence ID" value="NZ_FYEP01000014.1"/>
</dbReference>
<dbReference type="eggNOG" id="COG3935">
    <property type="taxonomic scope" value="Bacteria"/>
</dbReference>
<dbReference type="OrthoDB" id="9770238at2"/>
<dbReference type="PANTHER" id="PTHR37293:SF6">
    <property type="entry name" value="DNA REPLICATION PROTEIN DNAD"/>
    <property type="match status" value="1"/>
</dbReference>
<accession>A0A081P9A8</accession>
<dbReference type="InterPro" id="IPR053162">
    <property type="entry name" value="DnaD"/>
</dbReference>
<keyword evidence="5" id="KW-1185">Reference proteome</keyword>
<protein>
    <submittedName>
        <fullName evidence="4">DNA replication protein DnaD</fullName>
    </submittedName>
</protein>
<comment type="similarity">
    <text evidence="1">Belongs to the DnaB/DnaD family.</text>
</comment>
<proteinExistence type="inferred from homology"/>
<dbReference type="Pfam" id="PF07261">
    <property type="entry name" value="DnaB_2"/>
    <property type="match status" value="1"/>
</dbReference>
<organism evidence="4 5">
    <name type="scientific">Paenibacillus tyrfis</name>
    <dbReference type="NCBI Taxonomy" id="1501230"/>
    <lineage>
        <taxon>Bacteria</taxon>
        <taxon>Bacillati</taxon>
        <taxon>Bacillota</taxon>
        <taxon>Bacilli</taxon>
        <taxon>Bacillales</taxon>
        <taxon>Paenibacillaceae</taxon>
        <taxon>Paenibacillus</taxon>
    </lineage>
</organism>
<feature type="domain" description="DnaD N-terminal" evidence="3">
    <location>
        <begin position="26"/>
        <end position="124"/>
    </location>
</feature>
<comment type="caution">
    <text evidence="4">The sequence shown here is derived from an EMBL/GenBank/DDBJ whole genome shotgun (WGS) entry which is preliminary data.</text>
</comment>
<dbReference type="SUPFAM" id="SSF158499">
    <property type="entry name" value="DnaD domain-like"/>
    <property type="match status" value="1"/>
</dbReference>
<evidence type="ECO:0000313" key="5">
    <source>
        <dbReference type="Proteomes" id="UP000028123"/>
    </source>
</evidence>
<evidence type="ECO:0000259" key="2">
    <source>
        <dbReference type="Pfam" id="PF07261"/>
    </source>
</evidence>
<evidence type="ECO:0000259" key="3">
    <source>
        <dbReference type="Pfam" id="PF21984"/>
    </source>
</evidence>
<dbReference type="InterPro" id="IPR006343">
    <property type="entry name" value="DnaB/C_C"/>
</dbReference>
<dbReference type="Pfam" id="PF21984">
    <property type="entry name" value="DnaD_N"/>
    <property type="match status" value="1"/>
</dbReference>
<dbReference type="PANTHER" id="PTHR37293">
    <property type="entry name" value="PHAGE REPLICATION PROTEIN-RELATED"/>
    <property type="match status" value="1"/>
</dbReference>
<evidence type="ECO:0000313" key="4">
    <source>
        <dbReference type="EMBL" id="KEQ27281.1"/>
    </source>
</evidence>
<dbReference type="InterPro" id="IPR034829">
    <property type="entry name" value="DnaD-like_sf"/>
</dbReference>
<name>A0A081P9A8_9BACL</name>
<dbReference type="AlphaFoldDB" id="A0A081P9A8"/>
<evidence type="ECO:0000256" key="1">
    <source>
        <dbReference type="ARBA" id="ARBA00093462"/>
    </source>
</evidence>
<dbReference type="EMBL" id="JNVM01000004">
    <property type="protein sequence ID" value="KEQ27281.1"/>
    <property type="molecule type" value="Genomic_DNA"/>
</dbReference>
<gene>
    <name evidence="4" type="ORF">ET33_25750</name>
</gene>
<dbReference type="InterPro" id="IPR053843">
    <property type="entry name" value="DnaD_N"/>
</dbReference>
<sequence>MRRSDYDTKELPSVLLAGWQDGNVDVPYWLFKYYKQLGLLEPDVMLILHVMAFKQKENKDFPTLEELQARMSLPQEKVIAVLQKLIREQLLRIDEIEDPVTGVHSEVYNLRPLLERLAECRIEEHRAELAAKKQAERTSKAERKDIFSIFENEFGRPLTPMELESISGWIDKDGYPEELILAGLKEAVFAGKLHFRYIDRILLEWQRNRITTVEQAKEHSQKFRSR</sequence>